<dbReference type="Proteomes" id="UP000663844">
    <property type="component" value="Unassembled WGS sequence"/>
</dbReference>
<protein>
    <recommendedName>
        <fullName evidence="4">AMMECR1 domain-containing protein</fullName>
    </recommendedName>
</protein>
<sequence>MSLLSNCLFVRQVLYRTGAFSPSTFVNASRLSTVFRYASTNSSAQEQKQNETTPSSADQPIENQTQTEQKSNVDLKQLQEQNAKLTEDANEFKDRYRRALAETENTRVRFNKLVNDAKVFGIQGFCKDLLEVADILNLALANTPQQPSTDITALTKDFNNLRQGLVMTEERMQKIFAKNGLVQIKPNEGDKFDPNFHDALFQAKIPEKTSGTIMQVMKTGYRLQDRVIRAAQSALINPVIFFSFFMAVCFGGKKSKTSQSITKRSSSDKHTKLDSQQTLNIHTNMPHDLSRSSANSASSSALSYTNNASQSTTNPMNNHYYHKKSKNFDKMEISDEDNDDEDNDDESITDEDSKQQKKLKRTSDNLSPLPPSPPPPPAQQQFSIVNADMIFYCFEILGNHLFNGRHHLGKHHAATAAASSSGTSGQLVPAAINPPQVPMDPYPLFVTWFIGTDKQLRGCIGTFSPMNLAHGLREYALTSAINDSRFSPISRDEYPLLSCAVSILTQFEPCSTYFDWDIGLHGIRIEFLNERGAKRSATYLPEVAHEQGWNHIQTLDSLLRKGGYRAQITSDMRKSVQVTRYRSEKLTLHYNDYVQYKTTSSITAYSCTTTTTTTTTFVKSRPK</sequence>
<name>A0A818QYC4_9BILA</name>
<dbReference type="Gene3D" id="3.30.700.20">
    <property type="entry name" value="Hypothetical protein ph0010, domain 1"/>
    <property type="match status" value="1"/>
</dbReference>
<accession>A0A818QYC4</accession>
<dbReference type="HAMAP" id="MF_01151">
    <property type="entry name" value="GrpE"/>
    <property type="match status" value="1"/>
</dbReference>
<dbReference type="PROSITE" id="PS51112">
    <property type="entry name" value="AMMECR1"/>
    <property type="match status" value="1"/>
</dbReference>
<dbReference type="InterPro" id="IPR000740">
    <property type="entry name" value="GrpE"/>
</dbReference>
<dbReference type="Pfam" id="PF01025">
    <property type="entry name" value="GrpE"/>
    <property type="match status" value="1"/>
</dbReference>
<feature type="compositionally biased region" description="Acidic residues" evidence="3">
    <location>
        <begin position="334"/>
        <end position="350"/>
    </location>
</feature>
<feature type="compositionally biased region" description="Pro residues" evidence="3">
    <location>
        <begin position="368"/>
        <end position="378"/>
    </location>
</feature>
<dbReference type="InterPro" id="IPR036071">
    <property type="entry name" value="AMMECR1_dom_sf"/>
</dbReference>
<evidence type="ECO:0000256" key="2">
    <source>
        <dbReference type="ARBA" id="ARBA00023186"/>
    </source>
</evidence>
<dbReference type="Gene3D" id="3.90.20.20">
    <property type="match status" value="1"/>
</dbReference>
<dbReference type="InterPro" id="IPR027485">
    <property type="entry name" value="AMMECR1_N"/>
</dbReference>
<evidence type="ECO:0000256" key="3">
    <source>
        <dbReference type="SAM" id="MobiDB-lite"/>
    </source>
</evidence>
<organism evidence="5 6">
    <name type="scientific">Adineta steineri</name>
    <dbReference type="NCBI Taxonomy" id="433720"/>
    <lineage>
        <taxon>Eukaryota</taxon>
        <taxon>Metazoa</taxon>
        <taxon>Spiralia</taxon>
        <taxon>Gnathifera</taxon>
        <taxon>Rotifera</taxon>
        <taxon>Eurotatoria</taxon>
        <taxon>Bdelloidea</taxon>
        <taxon>Adinetida</taxon>
        <taxon>Adinetidae</taxon>
        <taxon>Adineta</taxon>
    </lineage>
</organism>
<dbReference type="PRINTS" id="PR00773">
    <property type="entry name" value="GRPEPROTEIN"/>
</dbReference>
<dbReference type="SUPFAM" id="SSF51064">
    <property type="entry name" value="Head domain of nucleotide exchange factor GrpE"/>
    <property type="match status" value="1"/>
</dbReference>
<reference evidence="5" key="1">
    <citation type="submission" date="2021-02" db="EMBL/GenBank/DDBJ databases">
        <authorList>
            <person name="Nowell W R."/>
        </authorList>
    </citation>
    <scope>NUCLEOTIDE SEQUENCE</scope>
</reference>
<feature type="compositionally biased region" description="Low complexity" evidence="3">
    <location>
        <begin position="291"/>
        <end position="309"/>
    </location>
</feature>
<dbReference type="SUPFAM" id="SSF58014">
    <property type="entry name" value="Coiled-coil domain of nucleotide exchange factor GrpE"/>
    <property type="match status" value="1"/>
</dbReference>
<gene>
    <name evidence="5" type="ORF">OXD698_LOCUS8618</name>
</gene>
<dbReference type="EMBL" id="CAJOAZ010000419">
    <property type="protein sequence ID" value="CAF3643654.1"/>
    <property type="molecule type" value="Genomic_DNA"/>
</dbReference>
<dbReference type="Pfam" id="PF01871">
    <property type="entry name" value="AMMECR1"/>
    <property type="match status" value="1"/>
</dbReference>
<dbReference type="GO" id="GO:0051087">
    <property type="term" value="F:protein-folding chaperone binding"/>
    <property type="evidence" value="ECO:0007669"/>
    <property type="project" value="InterPro"/>
</dbReference>
<dbReference type="GO" id="GO:0006457">
    <property type="term" value="P:protein folding"/>
    <property type="evidence" value="ECO:0007669"/>
    <property type="project" value="InterPro"/>
</dbReference>
<evidence type="ECO:0000313" key="5">
    <source>
        <dbReference type="EMBL" id="CAF3643654.1"/>
    </source>
</evidence>
<feature type="region of interest" description="Disordered" evidence="3">
    <location>
        <begin position="285"/>
        <end position="380"/>
    </location>
</feature>
<dbReference type="InterPro" id="IPR009012">
    <property type="entry name" value="GrpE_head"/>
</dbReference>
<comment type="caution">
    <text evidence="5">The sequence shown here is derived from an EMBL/GenBank/DDBJ whole genome shotgun (WGS) entry which is preliminary data.</text>
</comment>
<dbReference type="GO" id="GO:0042803">
    <property type="term" value="F:protein homodimerization activity"/>
    <property type="evidence" value="ECO:0007669"/>
    <property type="project" value="InterPro"/>
</dbReference>
<dbReference type="InterPro" id="IPR023473">
    <property type="entry name" value="AMMECR1"/>
</dbReference>
<dbReference type="AlphaFoldDB" id="A0A818QYC4"/>
<dbReference type="InterPro" id="IPR002733">
    <property type="entry name" value="AMMECR1_domain"/>
</dbReference>
<dbReference type="PANTHER" id="PTHR13016">
    <property type="entry name" value="AMMECR1 HOMOLOG"/>
    <property type="match status" value="1"/>
</dbReference>
<dbReference type="InterPro" id="IPR013805">
    <property type="entry name" value="GrpE_CC"/>
</dbReference>
<keyword evidence="2" id="KW-0143">Chaperone</keyword>
<proteinExistence type="inferred from homology"/>
<feature type="domain" description="AMMECR1" evidence="4">
    <location>
        <begin position="378"/>
        <end position="597"/>
    </location>
</feature>
<dbReference type="Gene3D" id="2.30.22.10">
    <property type="entry name" value="Head domain of nucleotide exchange factor GrpE"/>
    <property type="match status" value="1"/>
</dbReference>
<evidence type="ECO:0000313" key="6">
    <source>
        <dbReference type="Proteomes" id="UP000663844"/>
    </source>
</evidence>
<dbReference type="CDD" id="cd00446">
    <property type="entry name" value="GrpE"/>
    <property type="match status" value="1"/>
</dbReference>
<dbReference type="GO" id="GO:0000774">
    <property type="term" value="F:adenyl-nucleotide exchange factor activity"/>
    <property type="evidence" value="ECO:0007669"/>
    <property type="project" value="InterPro"/>
</dbReference>
<feature type="region of interest" description="Disordered" evidence="3">
    <location>
        <begin position="41"/>
        <end position="74"/>
    </location>
</feature>
<comment type="similarity">
    <text evidence="1">Belongs to the GrpE family.</text>
</comment>
<dbReference type="PANTHER" id="PTHR13016:SF0">
    <property type="entry name" value="AMME SYNDROME CANDIDATE GENE 1 PROTEIN"/>
    <property type="match status" value="1"/>
</dbReference>
<evidence type="ECO:0000259" key="4">
    <source>
        <dbReference type="PROSITE" id="PS51112"/>
    </source>
</evidence>
<dbReference type="SUPFAM" id="SSF143447">
    <property type="entry name" value="AMMECR1-like"/>
    <property type="match status" value="1"/>
</dbReference>
<dbReference type="NCBIfam" id="TIGR00296">
    <property type="entry name" value="TIGR00296 family protein"/>
    <property type="match status" value="1"/>
</dbReference>
<evidence type="ECO:0000256" key="1">
    <source>
        <dbReference type="ARBA" id="ARBA00009054"/>
    </source>
</evidence>